<name>A0ABU4UGT0_9GAMM</name>
<keyword evidence="1" id="KW-0143">Chaperone</keyword>
<dbReference type="PRINTS" id="PR00625">
    <property type="entry name" value="JDOMAIN"/>
</dbReference>
<sequence>MISPYRILGVPEQATDADIKQAYLQRVKDNPPDRDPARFREIQEAFEAIKDQDRRLRHALFAMPRVEFDTLLAQAFGQSATGETMPVDDFLKLASTLTIEKSLAQLTKTPS</sequence>
<dbReference type="Gene3D" id="1.10.287.110">
    <property type="entry name" value="DnaJ domain"/>
    <property type="match status" value="1"/>
</dbReference>
<evidence type="ECO:0000256" key="1">
    <source>
        <dbReference type="ARBA" id="ARBA00023186"/>
    </source>
</evidence>
<dbReference type="RefSeq" id="WP_205452297.1">
    <property type="nucleotide sequence ID" value="NZ_JAXARY010000014.1"/>
</dbReference>
<dbReference type="SMART" id="SM00271">
    <property type="entry name" value="DnaJ"/>
    <property type="match status" value="1"/>
</dbReference>
<comment type="caution">
    <text evidence="3">The sequence shown here is derived from an EMBL/GenBank/DDBJ whole genome shotgun (WGS) entry which is preliminary data.</text>
</comment>
<dbReference type="InterPro" id="IPR036869">
    <property type="entry name" value="J_dom_sf"/>
</dbReference>
<accession>A0ABU4UGT0</accession>
<evidence type="ECO:0000313" key="4">
    <source>
        <dbReference type="Proteomes" id="UP001284537"/>
    </source>
</evidence>
<dbReference type="Pfam" id="PF00226">
    <property type="entry name" value="DnaJ"/>
    <property type="match status" value="1"/>
</dbReference>
<organism evidence="3 4">
    <name type="scientific">Methylomonas defluvii</name>
    <dbReference type="NCBI Taxonomy" id="3045149"/>
    <lineage>
        <taxon>Bacteria</taxon>
        <taxon>Pseudomonadati</taxon>
        <taxon>Pseudomonadota</taxon>
        <taxon>Gammaproteobacteria</taxon>
        <taxon>Methylococcales</taxon>
        <taxon>Methylococcaceae</taxon>
        <taxon>Methylomonas</taxon>
    </lineage>
</organism>
<dbReference type="InterPro" id="IPR001623">
    <property type="entry name" value="DnaJ_domain"/>
</dbReference>
<keyword evidence="4" id="KW-1185">Reference proteome</keyword>
<protein>
    <submittedName>
        <fullName evidence="3">DnaJ domain-containing protein</fullName>
    </submittedName>
</protein>
<evidence type="ECO:0000259" key="2">
    <source>
        <dbReference type="PROSITE" id="PS50076"/>
    </source>
</evidence>
<dbReference type="EMBL" id="JAXARY010000014">
    <property type="protein sequence ID" value="MDX8128689.1"/>
    <property type="molecule type" value="Genomic_DNA"/>
</dbReference>
<dbReference type="CDD" id="cd06257">
    <property type="entry name" value="DnaJ"/>
    <property type="match status" value="1"/>
</dbReference>
<dbReference type="SUPFAM" id="SSF46565">
    <property type="entry name" value="Chaperone J-domain"/>
    <property type="match status" value="1"/>
</dbReference>
<reference evidence="3 4" key="1">
    <citation type="submission" date="2023-11" db="EMBL/GenBank/DDBJ databases">
        <authorList>
            <person name="Ouyang M.-Y."/>
        </authorList>
    </citation>
    <scope>NUCLEOTIDE SEQUENCE [LARGE SCALE GENOMIC DNA]</scope>
    <source>
        <strain evidence="3 4">OY6</strain>
    </source>
</reference>
<feature type="domain" description="J" evidence="2">
    <location>
        <begin position="3"/>
        <end position="72"/>
    </location>
</feature>
<evidence type="ECO:0000313" key="3">
    <source>
        <dbReference type="EMBL" id="MDX8128689.1"/>
    </source>
</evidence>
<proteinExistence type="predicted"/>
<dbReference type="Proteomes" id="UP001284537">
    <property type="component" value="Unassembled WGS sequence"/>
</dbReference>
<gene>
    <name evidence="3" type="ORF">QLH52_15445</name>
</gene>
<dbReference type="PROSITE" id="PS50076">
    <property type="entry name" value="DNAJ_2"/>
    <property type="match status" value="1"/>
</dbReference>